<dbReference type="PROSITE" id="PS00455">
    <property type="entry name" value="AMP_BINDING"/>
    <property type="match status" value="1"/>
</dbReference>
<dbReference type="InterPro" id="IPR020845">
    <property type="entry name" value="AMP-binding_CS"/>
</dbReference>
<protein>
    <recommendedName>
        <fullName evidence="2">AMP-dependent synthetase/ligase domain-containing protein</fullName>
    </recommendedName>
</protein>
<dbReference type="InterPro" id="IPR000873">
    <property type="entry name" value="AMP-dep_synth/lig_dom"/>
</dbReference>
<dbReference type="Pfam" id="PF00501">
    <property type="entry name" value="AMP-binding"/>
    <property type="match status" value="1"/>
</dbReference>
<reference evidence="3 4" key="1">
    <citation type="submission" date="2017-02" db="EMBL/GenBank/DDBJ databases">
        <title>The new phylogeny of genus Mycobacterium.</title>
        <authorList>
            <person name="Tortoli E."/>
            <person name="Trovato A."/>
            <person name="Cirillo D.M."/>
        </authorList>
    </citation>
    <scope>NUCLEOTIDE SEQUENCE [LARGE SCALE GENOMIC DNA]</scope>
    <source>
        <strain evidence="3 4">CCUG 56329</strain>
    </source>
</reference>
<dbReference type="Proteomes" id="UP000192847">
    <property type="component" value="Unassembled WGS sequence"/>
</dbReference>
<feature type="non-terminal residue" evidence="3">
    <location>
        <position position="22"/>
    </location>
</feature>
<dbReference type="EMBL" id="MVIL01000584">
    <property type="protein sequence ID" value="ORB76657.1"/>
    <property type="molecule type" value="Genomic_DNA"/>
</dbReference>
<evidence type="ECO:0000259" key="2">
    <source>
        <dbReference type="Pfam" id="PF00501"/>
    </source>
</evidence>
<evidence type="ECO:0000256" key="1">
    <source>
        <dbReference type="SAM" id="MobiDB-lite"/>
    </source>
</evidence>
<feature type="region of interest" description="Disordered" evidence="1">
    <location>
        <begin position="1"/>
        <end position="22"/>
    </location>
</feature>
<sequence length="22" mass="2257">MSNLIYTSGTTGVPKGVAVSHH</sequence>
<dbReference type="Gene3D" id="3.40.50.980">
    <property type="match status" value="1"/>
</dbReference>
<evidence type="ECO:0000313" key="4">
    <source>
        <dbReference type="Proteomes" id="UP000192847"/>
    </source>
</evidence>
<evidence type="ECO:0000313" key="3">
    <source>
        <dbReference type="EMBL" id="ORB76657.1"/>
    </source>
</evidence>
<gene>
    <name evidence="3" type="ORF">BST46_28885</name>
</gene>
<organism evidence="3 4">
    <name type="scientific">Mycobacterium timonense</name>
    <dbReference type="NCBI Taxonomy" id="701043"/>
    <lineage>
        <taxon>Bacteria</taxon>
        <taxon>Bacillati</taxon>
        <taxon>Actinomycetota</taxon>
        <taxon>Actinomycetes</taxon>
        <taxon>Mycobacteriales</taxon>
        <taxon>Mycobacteriaceae</taxon>
        <taxon>Mycobacterium</taxon>
        <taxon>Mycobacterium avium complex (MAC)</taxon>
    </lineage>
</organism>
<feature type="compositionally biased region" description="Polar residues" evidence="1">
    <location>
        <begin position="1"/>
        <end position="11"/>
    </location>
</feature>
<dbReference type="SUPFAM" id="SSF56801">
    <property type="entry name" value="Acetyl-CoA synthetase-like"/>
    <property type="match status" value="1"/>
</dbReference>
<dbReference type="RefSeq" id="WP_142277644.1">
    <property type="nucleotide sequence ID" value="NZ_MVIL01000584.1"/>
</dbReference>
<keyword evidence="4" id="KW-1185">Reference proteome</keyword>
<name>A0ABX3TCZ1_9MYCO</name>
<proteinExistence type="predicted"/>
<feature type="domain" description="AMP-dependent synthetase/ligase" evidence="2">
    <location>
        <begin position="3"/>
        <end position="21"/>
    </location>
</feature>
<comment type="caution">
    <text evidence="3">The sequence shown here is derived from an EMBL/GenBank/DDBJ whole genome shotgun (WGS) entry which is preliminary data.</text>
</comment>
<accession>A0ABX3TCZ1</accession>